<dbReference type="InterPro" id="IPR036387">
    <property type="entry name" value="Neurhyp_horm_dom_sf"/>
</dbReference>
<dbReference type="EMBL" id="KN832889">
    <property type="protein sequence ID" value="KIM94557.1"/>
    <property type="molecule type" value="Genomic_DNA"/>
</dbReference>
<evidence type="ECO:0000313" key="2">
    <source>
        <dbReference type="EMBL" id="KIM94557.1"/>
    </source>
</evidence>
<name>A0A0C3CY24_OIDMZ</name>
<dbReference type="InParanoid" id="A0A0C3CY24"/>
<evidence type="ECO:0008006" key="4">
    <source>
        <dbReference type="Google" id="ProtNLM"/>
    </source>
</evidence>
<dbReference type="SUPFAM" id="SSF49606">
    <property type="entry name" value="Neurophysin II"/>
    <property type="match status" value="1"/>
</dbReference>
<gene>
    <name evidence="2" type="ORF">OIDMADRAFT_184256</name>
</gene>
<dbReference type="AlphaFoldDB" id="A0A0C3CY24"/>
<dbReference type="HOGENOM" id="CLU_186261_0_0_1"/>
<dbReference type="OrthoDB" id="4611802at2759"/>
<feature type="chain" id="PRO_5002176252" description="Carbohydrate-binding module family 19 domain-containing protein" evidence="1">
    <location>
        <begin position="17"/>
        <end position="80"/>
    </location>
</feature>
<evidence type="ECO:0000313" key="3">
    <source>
        <dbReference type="Proteomes" id="UP000054321"/>
    </source>
</evidence>
<evidence type="ECO:0000256" key="1">
    <source>
        <dbReference type="SAM" id="SignalP"/>
    </source>
</evidence>
<dbReference type="Proteomes" id="UP000054321">
    <property type="component" value="Unassembled WGS sequence"/>
</dbReference>
<protein>
    <recommendedName>
        <fullName evidence="4">Carbohydrate-binding module family 19 domain-containing protein</fullName>
    </recommendedName>
</protein>
<accession>A0A0C3CY24</accession>
<sequence>MKIIIPAVALIATAFGNPTVAKRWVCTPGTYSCTPDNTGWQVCGVSGNWVFAGVCPPNTGCVFDDSNQSPYCVPPGYQIP</sequence>
<dbReference type="GO" id="GO:0005185">
    <property type="term" value="F:neurohypophyseal hormone activity"/>
    <property type="evidence" value="ECO:0007669"/>
    <property type="project" value="InterPro"/>
</dbReference>
<dbReference type="GO" id="GO:0005576">
    <property type="term" value="C:extracellular region"/>
    <property type="evidence" value="ECO:0007669"/>
    <property type="project" value="InterPro"/>
</dbReference>
<keyword evidence="3" id="KW-1185">Reference proteome</keyword>
<reference evidence="2 3" key="1">
    <citation type="submission" date="2014-04" db="EMBL/GenBank/DDBJ databases">
        <authorList>
            <consortium name="DOE Joint Genome Institute"/>
            <person name="Kuo A."/>
            <person name="Martino E."/>
            <person name="Perotto S."/>
            <person name="Kohler A."/>
            <person name="Nagy L.G."/>
            <person name="Floudas D."/>
            <person name="Copeland A."/>
            <person name="Barry K.W."/>
            <person name="Cichocki N."/>
            <person name="Veneault-Fourrey C."/>
            <person name="LaButti K."/>
            <person name="Lindquist E.A."/>
            <person name="Lipzen A."/>
            <person name="Lundell T."/>
            <person name="Morin E."/>
            <person name="Murat C."/>
            <person name="Sun H."/>
            <person name="Tunlid A."/>
            <person name="Henrissat B."/>
            <person name="Grigoriev I.V."/>
            <person name="Hibbett D.S."/>
            <person name="Martin F."/>
            <person name="Nordberg H.P."/>
            <person name="Cantor M.N."/>
            <person name="Hua S.X."/>
        </authorList>
    </citation>
    <scope>NUCLEOTIDE SEQUENCE [LARGE SCALE GENOMIC DNA]</scope>
    <source>
        <strain evidence="2 3">Zn</strain>
    </source>
</reference>
<reference evidence="3" key="2">
    <citation type="submission" date="2015-01" db="EMBL/GenBank/DDBJ databases">
        <title>Evolutionary Origins and Diversification of the Mycorrhizal Mutualists.</title>
        <authorList>
            <consortium name="DOE Joint Genome Institute"/>
            <consortium name="Mycorrhizal Genomics Consortium"/>
            <person name="Kohler A."/>
            <person name="Kuo A."/>
            <person name="Nagy L.G."/>
            <person name="Floudas D."/>
            <person name="Copeland A."/>
            <person name="Barry K.W."/>
            <person name="Cichocki N."/>
            <person name="Veneault-Fourrey C."/>
            <person name="LaButti K."/>
            <person name="Lindquist E.A."/>
            <person name="Lipzen A."/>
            <person name="Lundell T."/>
            <person name="Morin E."/>
            <person name="Murat C."/>
            <person name="Riley R."/>
            <person name="Ohm R."/>
            <person name="Sun H."/>
            <person name="Tunlid A."/>
            <person name="Henrissat B."/>
            <person name="Grigoriev I.V."/>
            <person name="Hibbett D.S."/>
            <person name="Martin F."/>
        </authorList>
    </citation>
    <scope>NUCLEOTIDE SEQUENCE [LARGE SCALE GENOMIC DNA]</scope>
    <source>
        <strain evidence="3">Zn</strain>
    </source>
</reference>
<organism evidence="2 3">
    <name type="scientific">Oidiodendron maius (strain Zn)</name>
    <dbReference type="NCBI Taxonomy" id="913774"/>
    <lineage>
        <taxon>Eukaryota</taxon>
        <taxon>Fungi</taxon>
        <taxon>Dikarya</taxon>
        <taxon>Ascomycota</taxon>
        <taxon>Pezizomycotina</taxon>
        <taxon>Leotiomycetes</taxon>
        <taxon>Leotiomycetes incertae sedis</taxon>
        <taxon>Myxotrichaceae</taxon>
        <taxon>Oidiodendron</taxon>
    </lineage>
</organism>
<feature type="signal peptide" evidence="1">
    <location>
        <begin position="1"/>
        <end position="16"/>
    </location>
</feature>
<proteinExistence type="predicted"/>
<keyword evidence="1" id="KW-0732">Signal</keyword>